<dbReference type="STRING" id="47311.MBCUT_11480"/>
<dbReference type="AlphaFoldDB" id="A0A166DW31"/>
<dbReference type="RefSeq" id="WP_067259736.1">
    <property type="nucleotide sequence ID" value="NZ_LWMW01000102.1"/>
</dbReference>
<dbReference type="PATRIC" id="fig|47311.3.peg.1261"/>
<dbReference type="Pfam" id="PF05050">
    <property type="entry name" value="Methyltransf_21"/>
    <property type="match status" value="1"/>
</dbReference>
<feature type="domain" description="Methyltransferase FkbM" evidence="2">
    <location>
        <begin position="223"/>
        <end position="289"/>
    </location>
</feature>
<evidence type="ECO:0000256" key="1">
    <source>
        <dbReference type="SAM" id="Phobius"/>
    </source>
</evidence>
<feature type="transmembrane region" description="Helical" evidence="1">
    <location>
        <begin position="20"/>
        <end position="37"/>
    </location>
</feature>
<gene>
    <name evidence="3" type="ORF">MBCUT_11480</name>
</gene>
<keyword evidence="1" id="KW-0812">Transmembrane</keyword>
<dbReference type="Gene3D" id="3.40.50.150">
    <property type="entry name" value="Vaccinia Virus protein VP39"/>
    <property type="match status" value="2"/>
</dbReference>
<proteinExistence type="predicted"/>
<reference evidence="3 4" key="1">
    <citation type="submission" date="2016-04" db="EMBL/GenBank/DDBJ databases">
        <title>Genome sequence of Methanobrevibacter cuticularis DSM 11139.</title>
        <authorList>
            <person name="Poehlein A."/>
            <person name="Seedorf H."/>
            <person name="Daniel R."/>
        </authorList>
    </citation>
    <scope>NUCLEOTIDE SEQUENCE [LARGE SCALE GENOMIC DNA]</scope>
    <source>
        <strain evidence="3 4">DSM 11139</strain>
    </source>
</reference>
<evidence type="ECO:0000313" key="3">
    <source>
        <dbReference type="EMBL" id="KZX16012.1"/>
    </source>
</evidence>
<keyword evidence="4" id="KW-1185">Reference proteome</keyword>
<accession>A0A166DW31</accession>
<evidence type="ECO:0000313" key="4">
    <source>
        <dbReference type="Proteomes" id="UP000077275"/>
    </source>
</evidence>
<keyword evidence="1" id="KW-1133">Transmembrane helix</keyword>
<name>A0A166DW31_9EURY</name>
<dbReference type="OrthoDB" id="118172at2157"/>
<keyword evidence="1" id="KW-0472">Membrane</keyword>
<dbReference type="SUPFAM" id="SSF53335">
    <property type="entry name" value="S-adenosyl-L-methionine-dependent methyltransferases"/>
    <property type="match status" value="1"/>
</dbReference>
<dbReference type="InterPro" id="IPR029063">
    <property type="entry name" value="SAM-dependent_MTases_sf"/>
</dbReference>
<dbReference type="Proteomes" id="UP000077275">
    <property type="component" value="Unassembled WGS sequence"/>
</dbReference>
<dbReference type="EMBL" id="LWMW01000102">
    <property type="protein sequence ID" value="KZX16012.1"/>
    <property type="molecule type" value="Genomic_DNA"/>
</dbReference>
<protein>
    <recommendedName>
        <fullName evidence="2">Methyltransferase FkbM domain-containing protein</fullName>
    </recommendedName>
</protein>
<comment type="caution">
    <text evidence="3">The sequence shown here is derived from an EMBL/GenBank/DDBJ whole genome shotgun (WGS) entry which is preliminary data.</text>
</comment>
<sequence length="327" mass="38871">MNLNTKIHKLIKRNYRIHKLSFILFHAYTSLKHIFILNKYRFELINVLNSNLDVKTSEKIKLLDFISQKHYFDFNFDLTFPYDFVKKYNPFNIAVYHDEINNMNYVLHNNKRLYFPKSYGKCLIQNIYNQLLIEQDPDSPHKYVNNNFHVEKGDILIDAGACEGFFALENVENVEKIYLIEANEEWKEPLAKTFLPYKDKVEFVHKFVSNNNQEGKWRGISYITLDKLLVDECNKNIFIKGDIEGFELNLLKGSKKLLQKNNVKLVLCTYHNQFDGRDINNYLKSLGFETNFTKGYMLPLIEEFFNKIEYPYFRKGVIRASKKIITS</sequence>
<organism evidence="3 4">
    <name type="scientific">Methanobrevibacter cuticularis</name>
    <dbReference type="NCBI Taxonomy" id="47311"/>
    <lineage>
        <taxon>Archaea</taxon>
        <taxon>Methanobacteriati</taxon>
        <taxon>Methanobacteriota</taxon>
        <taxon>Methanomada group</taxon>
        <taxon>Methanobacteria</taxon>
        <taxon>Methanobacteriales</taxon>
        <taxon>Methanobacteriaceae</taxon>
        <taxon>Methanobrevibacter</taxon>
    </lineage>
</organism>
<dbReference type="InterPro" id="IPR006342">
    <property type="entry name" value="FkbM_mtfrase"/>
</dbReference>
<evidence type="ECO:0000259" key="2">
    <source>
        <dbReference type="Pfam" id="PF05050"/>
    </source>
</evidence>